<proteinExistence type="inferred from homology"/>
<dbReference type="AlphaFoldDB" id="A0A4Q0M283"/>
<dbReference type="RefSeq" id="WP_128779590.1">
    <property type="nucleotide sequence ID" value="NZ_RYFI01000049.1"/>
</dbReference>
<dbReference type="Proteomes" id="UP000289708">
    <property type="component" value="Unassembled WGS sequence"/>
</dbReference>
<evidence type="ECO:0000256" key="2">
    <source>
        <dbReference type="ARBA" id="ARBA00001997"/>
    </source>
</evidence>
<evidence type="ECO:0000256" key="4">
    <source>
        <dbReference type="ARBA" id="ARBA00019595"/>
    </source>
</evidence>
<dbReference type="InterPro" id="IPR000888">
    <property type="entry name" value="RmlC-like"/>
</dbReference>
<dbReference type="PANTHER" id="PTHR21047">
    <property type="entry name" value="DTDP-6-DEOXY-D-GLUCOSE-3,5 EPIMERASE"/>
    <property type="match status" value="1"/>
</dbReference>
<dbReference type="Pfam" id="PF00908">
    <property type="entry name" value="dTDP_sugar_isom"/>
    <property type="match status" value="1"/>
</dbReference>
<evidence type="ECO:0000256" key="5">
    <source>
        <dbReference type="RuleBase" id="RU364069"/>
    </source>
</evidence>
<dbReference type="GO" id="GO:0005829">
    <property type="term" value="C:cytosol"/>
    <property type="evidence" value="ECO:0007669"/>
    <property type="project" value="TreeGrafter"/>
</dbReference>
<comment type="pathway">
    <text evidence="5">Carbohydrate biosynthesis; dTDP-L-rhamnose biosynthesis.</text>
</comment>
<evidence type="ECO:0000256" key="1">
    <source>
        <dbReference type="ARBA" id="ARBA00001298"/>
    </source>
</evidence>
<reference evidence="6 7" key="1">
    <citation type="submission" date="2018-12" db="EMBL/GenBank/DDBJ databases">
        <title>bacterium Hansschlegelia zhihuaiae S113.</title>
        <authorList>
            <person name="He J."/>
        </authorList>
    </citation>
    <scope>NUCLEOTIDE SEQUENCE [LARGE SCALE GENOMIC DNA]</scope>
    <source>
        <strain evidence="6 7">S 113</strain>
    </source>
</reference>
<dbReference type="GO" id="GO:0000271">
    <property type="term" value="P:polysaccharide biosynthetic process"/>
    <property type="evidence" value="ECO:0007669"/>
    <property type="project" value="TreeGrafter"/>
</dbReference>
<feature type="non-terminal residue" evidence="6">
    <location>
        <position position="131"/>
    </location>
</feature>
<protein>
    <recommendedName>
        <fullName evidence="4 5">dTDP-4-dehydrorhamnose 3,5-epimerase</fullName>
        <ecNumber evidence="3 5">5.1.3.13</ecNumber>
    </recommendedName>
    <alternativeName>
        <fullName evidence="5">Thymidine diphospho-4-keto-rhamnose 3,5-epimerase</fullName>
    </alternativeName>
</protein>
<comment type="catalytic activity">
    <reaction evidence="1 5">
        <text>dTDP-4-dehydro-6-deoxy-alpha-D-glucose = dTDP-4-dehydro-beta-L-rhamnose</text>
        <dbReference type="Rhea" id="RHEA:16969"/>
        <dbReference type="ChEBI" id="CHEBI:57649"/>
        <dbReference type="ChEBI" id="CHEBI:62830"/>
        <dbReference type="EC" id="5.1.3.13"/>
    </reaction>
</comment>
<gene>
    <name evidence="6" type="primary">rfbC</name>
    <name evidence="6" type="ORF">EK403_21995</name>
</gene>
<comment type="function">
    <text evidence="2 5">Catalyzes the epimerization of the C3' and C5'positions of dTDP-6-deoxy-D-xylo-4-hexulose, forming dTDP-6-deoxy-L-lyxo-4-hexulose.</text>
</comment>
<dbReference type="OrthoDB" id="9800680at2"/>
<dbReference type="GO" id="GO:0008830">
    <property type="term" value="F:dTDP-4-dehydrorhamnose 3,5-epimerase activity"/>
    <property type="evidence" value="ECO:0007669"/>
    <property type="project" value="UniProtKB-UniRule"/>
</dbReference>
<name>A0A4Q0M283_9HYPH</name>
<sequence>MDFIRQRIFDVVEIRPRYFRDARGYFSEIYKKSALAEAGVLADFVQDNKSLSSLPGTIRGLHFQLPPFAQGKLVSCVRGAIYDVAVDIRRDSPTFGQHVGVTLTAEQGNQLYVPVGFAHGFCTLEPDTEVA</sequence>
<organism evidence="6 7">
    <name type="scientific">Hansschlegelia zhihuaiae</name>
    <dbReference type="NCBI Taxonomy" id="405005"/>
    <lineage>
        <taxon>Bacteria</taxon>
        <taxon>Pseudomonadati</taxon>
        <taxon>Pseudomonadota</taxon>
        <taxon>Alphaproteobacteria</taxon>
        <taxon>Hyphomicrobiales</taxon>
        <taxon>Methylopilaceae</taxon>
        <taxon>Hansschlegelia</taxon>
    </lineage>
</organism>
<dbReference type="CDD" id="cd00438">
    <property type="entry name" value="cupin_RmlC"/>
    <property type="match status" value="1"/>
</dbReference>
<dbReference type="InterPro" id="IPR011051">
    <property type="entry name" value="RmlC_Cupin_sf"/>
</dbReference>
<accession>A0A4Q0M283</accession>
<dbReference type="EMBL" id="RYFI01000049">
    <property type="protein sequence ID" value="RXF66941.1"/>
    <property type="molecule type" value="Genomic_DNA"/>
</dbReference>
<comment type="caution">
    <text evidence="6">The sequence shown here is derived from an EMBL/GenBank/DDBJ whole genome shotgun (WGS) entry which is preliminary data.</text>
</comment>
<dbReference type="Gene3D" id="2.60.120.10">
    <property type="entry name" value="Jelly Rolls"/>
    <property type="match status" value="1"/>
</dbReference>
<dbReference type="InterPro" id="IPR014710">
    <property type="entry name" value="RmlC-like_jellyroll"/>
</dbReference>
<evidence type="ECO:0000313" key="6">
    <source>
        <dbReference type="EMBL" id="RXF66941.1"/>
    </source>
</evidence>
<dbReference type="NCBIfam" id="TIGR01221">
    <property type="entry name" value="rmlC"/>
    <property type="match status" value="1"/>
</dbReference>
<dbReference type="GO" id="GO:0019305">
    <property type="term" value="P:dTDP-rhamnose biosynthetic process"/>
    <property type="evidence" value="ECO:0007669"/>
    <property type="project" value="UniProtKB-UniRule"/>
</dbReference>
<evidence type="ECO:0000313" key="7">
    <source>
        <dbReference type="Proteomes" id="UP000289708"/>
    </source>
</evidence>
<dbReference type="EC" id="5.1.3.13" evidence="3 5"/>
<dbReference type="PANTHER" id="PTHR21047:SF2">
    <property type="entry name" value="THYMIDINE DIPHOSPHO-4-KETO-RHAMNOSE 3,5-EPIMERASE"/>
    <property type="match status" value="1"/>
</dbReference>
<dbReference type="UniPathway" id="UPA00124"/>
<comment type="similarity">
    <text evidence="5">Belongs to the dTDP-4-dehydrorhamnose 3,5-epimerase family.</text>
</comment>
<evidence type="ECO:0000256" key="3">
    <source>
        <dbReference type="ARBA" id="ARBA00012098"/>
    </source>
</evidence>
<dbReference type="SUPFAM" id="SSF51182">
    <property type="entry name" value="RmlC-like cupins"/>
    <property type="match status" value="1"/>
</dbReference>
<keyword evidence="7" id="KW-1185">Reference proteome</keyword>
<keyword evidence="5 6" id="KW-0413">Isomerase</keyword>
<comment type="subunit">
    <text evidence="5">Homodimer.</text>
</comment>